<dbReference type="OrthoDB" id="10003767at2759"/>
<keyword evidence="2" id="KW-1185">Reference proteome</keyword>
<proteinExistence type="predicted"/>
<accession>A0A2B7Y2B6</accession>
<dbReference type="EMBL" id="PDNB01000027">
    <property type="protein sequence ID" value="PGH15191.1"/>
    <property type="molecule type" value="Genomic_DNA"/>
</dbReference>
<organism evidence="1 2">
    <name type="scientific">Helicocarpus griseus UAMH5409</name>
    <dbReference type="NCBI Taxonomy" id="1447875"/>
    <lineage>
        <taxon>Eukaryota</taxon>
        <taxon>Fungi</taxon>
        <taxon>Dikarya</taxon>
        <taxon>Ascomycota</taxon>
        <taxon>Pezizomycotina</taxon>
        <taxon>Eurotiomycetes</taxon>
        <taxon>Eurotiomycetidae</taxon>
        <taxon>Onygenales</taxon>
        <taxon>Ajellomycetaceae</taxon>
        <taxon>Helicocarpus</taxon>
    </lineage>
</organism>
<reference evidence="1 2" key="1">
    <citation type="submission" date="2017-10" db="EMBL/GenBank/DDBJ databases">
        <title>Comparative genomics in systemic dimorphic fungi from Ajellomycetaceae.</title>
        <authorList>
            <person name="Munoz J.F."/>
            <person name="Mcewen J.G."/>
            <person name="Clay O.K."/>
            <person name="Cuomo C.A."/>
        </authorList>
    </citation>
    <scope>NUCLEOTIDE SEQUENCE [LARGE SCALE GENOMIC DNA]</scope>
    <source>
        <strain evidence="1 2">UAMH5409</strain>
    </source>
</reference>
<evidence type="ECO:0000313" key="1">
    <source>
        <dbReference type="EMBL" id="PGH15191.1"/>
    </source>
</evidence>
<comment type="caution">
    <text evidence="1">The sequence shown here is derived from an EMBL/GenBank/DDBJ whole genome shotgun (WGS) entry which is preliminary data.</text>
</comment>
<protein>
    <submittedName>
        <fullName evidence="1">Uncharacterized protein</fullName>
    </submittedName>
</protein>
<sequence>MAKPQLPDGYENLSAVDKQNAREKFRLEQANLYYTAVTGLENELHLKHSNTKNLECSSVTRCLHPNVEGYLITCQPCPISFTPEEQQQALDDAAEWNESADMLSRAREAMGIDLEGGTEPGNFEYAQNMNLGFRMEMVRQSEEHERELAWRAWPYKDDDDTSLLPRYSTNDG</sequence>
<evidence type="ECO:0000313" key="2">
    <source>
        <dbReference type="Proteomes" id="UP000223968"/>
    </source>
</evidence>
<gene>
    <name evidence="1" type="ORF">AJ79_02556</name>
</gene>
<dbReference type="AlphaFoldDB" id="A0A2B7Y2B6"/>
<dbReference type="Proteomes" id="UP000223968">
    <property type="component" value="Unassembled WGS sequence"/>
</dbReference>
<name>A0A2B7Y2B6_9EURO</name>